<dbReference type="InterPro" id="IPR002698">
    <property type="entry name" value="FTHF_cligase"/>
</dbReference>
<evidence type="ECO:0000313" key="6">
    <source>
        <dbReference type="Proteomes" id="UP000831787"/>
    </source>
</evidence>
<reference evidence="5 6" key="1">
    <citation type="submission" date="2022-04" db="EMBL/GenBank/DDBJ databases">
        <title>Halobacillus sp. isolated from saltern.</title>
        <authorList>
            <person name="Won M."/>
            <person name="Lee C.-M."/>
            <person name="Woen H.-Y."/>
            <person name="Kwon S.-W."/>
        </authorList>
    </citation>
    <scope>NUCLEOTIDE SEQUENCE [LARGE SCALE GENOMIC DNA]</scope>
    <source>
        <strain evidence="5 6">SSBR10-3</strain>
    </source>
</reference>
<dbReference type="GO" id="GO:0030272">
    <property type="term" value="F:5-formyltetrahydrofolate cyclo-ligase activity"/>
    <property type="evidence" value="ECO:0007669"/>
    <property type="project" value="UniProtKB-EC"/>
</dbReference>
<comment type="similarity">
    <text evidence="1 4">Belongs to the 5-formyltetrahydrofolate cyclo-ligase family.</text>
</comment>
<gene>
    <name evidence="5" type="ORF">MUN89_11000</name>
</gene>
<evidence type="ECO:0000313" key="5">
    <source>
        <dbReference type="EMBL" id="UOQ42516.1"/>
    </source>
</evidence>
<protein>
    <recommendedName>
        <fullName evidence="4">5-formyltetrahydrofolate cyclo-ligase</fullName>
        <ecNumber evidence="4">6.3.3.2</ecNumber>
    </recommendedName>
</protein>
<evidence type="ECO:0000256" key="1">
    <source>
        <dbReference type="ARBA" id="ARBA00010638"/>
    </source>
</evidence>
<dbReference type="PANTHER" id="PTHR23407:SF1">
    <property type="entry name" value="5-FORMYLTETRAHYDROFOLATE CYCLO-LIGASE"/>
    <property type="match status" value="1"/>
</dbReference>
<keyword evidence="4" id="KW-0479">Metal-binding</keyword>
<sequence length="188" mass="22107">MMTKNEWREKARSSLRKLEDHHKRQLSFQMMHRLFKSSLWENSQVIGITVARGDEWPTVPIIEKAWQENKEVAVPKCVPKEKHMEFYKITDLDQLEIVYFGLREPNPAKSVYTDKNEIDLLIVPGLFFNESGYRIGFGGGYYDRYLADFQGITVSLAAEHQIETEIPVEPFDIPVQYICTEKRYLRCK</sequence>
<dbReference type="InterPro" id="IPR024185">
    <property type="entry name" value="FTHF_cligase-like_sf"/>
</dbReference>
<dbReference type="Proteomes" id="UP000831787">
    <property type="component" value="Chromosome"/>
</dbReference>
<organism evidence="5 6">
    <name type="scientific">Halobacillus salinarum</name>
    <dbReference type="NCBI Taxonomy" id="2932257"/>
    <lineage>
        <taxon>Bacteria</taxon>
        <taxon>Bacillati</taxon>
        <taxon>Bacillota</taxon>
        <taxon>Bacilli</taxon>
        <taxon>Bacillales</taxon>
        <taxon>Bacillaceae</taxon>
        <taxon>Halobacillus</taxon>
    </lineage>
</organism>
<dbReference type="RefSeq" id="WP_244707688.1">
    <property type="nucleotide sequence ID" value="NZ_CP095073.1"/>
</dbReference>
<dbReference type="Gene3D" id="3.40.50.10420">
    <property type="entry name" value="NagB/RpiA/CoA transferase-like"/>
    <property type="match status" value="1"/>
</dbReference>
<dbReference type="Pfam" id="PF01812">
    <property type="entry name" value="5-FTHF_cyc-lig"/>
    <property type="match status" value="1"/>
</dbReference>
<dbReference type="PANTHER" id="PTHR23407">
    <property type="entry name" value="ATPASE INHIBITOR/5-FORMYLTETRAHYDROFOLATE CYCLO-LIGASE"/>
    <property type="match status" value="1"/>
</dbReference>
<keyword evidence="3 4" id="KW-0067">ATP-binding</keyword>
<dbReference type="SUPFAM" id="SSF100950">
    <property type="entry name" value="NagB/RpiA/CoA transferase-like"/>
    <property type="match status" value="1"/>
</dbReference>
<accession>A0ABY4EDJ1</accession>
<dbReference type="EMBL" id="CP095073">
    <property type="protein sequence ID" value="UOQ42516.1"/>
    <property type="molecule type" value="Genomic_DNA"/>
</dbReference>
<evidence type="ECO:0000256" key="4">
    <source>
        <dbReference type="RuleBase" id="RU361279"/>
    </source>
</evidence>
<comment type="cofactor">
    <cofactor evidence="4">
        <name>Mg(2+)</name>
        <dbReference type="ChEBI" id="CHEBI:18420"/>
    </cofactor>
</comment>
<keyword evidence="2 4" id="KW-0547">Nucleotide-binding</keyword>
<dbReference type="NCBIfam" id="TIGR02727">
    <property type="entry name" value="MTHFS_bact"/>
    <property type="match status" value="1"/>
</dbReference>
<evidence type="ECO:0000256" key="2">
    <source>
        <dbReference type="ARBA" id="ARBA00022741"/>
    </source>
</evidence>
<dbReference type="PIRSF" id="PIRSF006806">
    <property type="entry name" value="FTHF_cligase"/>
    <property type="match status" value="1"/>
</dbReference>
<keyword evidence="5" id="KW-0436">Ligase</keyword>
<evidence type="ECO:0000256" key="3">
    <source>
        <dbReference type="ARBA" id="ARBA00022840"/>
    </source>
</evidence>
<comment type="catalytic activity">
    <reaction evidence="4">
        <text>(6S)-5-formyl-5,6,7,8-tetrahydrofolate + ATP = (6R)-5,10-methenyltetrahydrofolate + ADP + phosphate</text>
        <dbReference type="Rhea" id="RHEA:10488"/>
        <dbReference type="ChEBI" id="CHEBI:30616"/>
        <dbReference type="ChEBI" id="CHEBI:43474"/>
        <dbReference type="ChEBI" id="CHEBI:57455"/>
        <dbReference type="ChEBI" id="CHEBI:57457"/>
        <dbReference type="ChEBI" id="CHEBI:456216"/>
        <dbReference type="EC" id="6.3.3.2"/>
    </reaction>
</comment>
<proteinExistence type="inferred from homology"/>
<name>A0ABY4EDJ1_9BACI</name>
<dbReference type="InterPro" id="IPR037171">
    <property type="entry name" value="NagB/RpiA_transferase-like"/>
</dbReference>
<keyword evidence="6" id="KW-1185">Reference proteome</keyword>
<keyword evidence="4" id="KW-0460">Magnesium</keyword>
<dbReference type="EC" id="6.3.3.2" evidence="4"/>